<evidence type="ECO:0000313" key="3">
    <source>
        <dbReference type="Proteomes" id="UP001212841"/>
    </source>
</evidence>
<protein>
    <submittedName>
        <fullName evidence="2">Uncharacterized protein</fullName>
    </submittedName>
</protein>
<reference evidence="2" key="1">
    <citation type="submission" date="2020-05" db="EMBL/GenBank/DDBJ databases">
        <title>Phylogenomic resolution of chytrid fungi.</title>
        <authorList>
            <person name="Stajich J.E."/>
            <person name="Amses K."/>
            <person name="Simmons R."/>
            <person name="Seto K."/>
            <person name="Myers J."/>
            <person name="Bonds A."/>
            <person name="Quandt C.A."/>
            <person name="Barry K."/>
            <person name="Liu P."/>
            <person name="Grigoriev I."/>
            <person name="Longcore J.E."/>
            <person name="James T.Y."/>
        </authorList>
    </citation>
    <scope>NUCLEOTIDE SEQUENCE</scope>
    <source>
        <strain evidence="2">JEL0318</strain>
    </source>
</reference>
<organism evidence="2 3">
    <name type="scientific">Rhizophlyctis rosea</name>
    <dbReference type="NCBI Taxonomy" id="64517"/>
    <lineage>
        <taxon>Eukaryota</taxon>
        <taxon>Fungi</taxon>
        <taxon>Fungi incertae sedis</taxon>
        <taxon>Chytridiomycota</taxon>
        <taxon>Chytridiomycota incertae sedis</taxon>
        <taxon>Chytridiomycetes</taxon>
        <taxon>Rhizophlyctidales</taxon>
        <taxon>Rhizophlyctidaceae</taxon>
        <taxon>Rhizophlyctis</taxon>
    </lineage>
</organism>
<proteinExistence type="predicted"/>
<dbReference type="AlphaFoldDB" id="A0AAD5X2L9"/>
<sequence length="79" mass="9013">MMELHQAEAQRIETLRRAYEIDAKWEQKKLEKEREEVAQLPASHTAIEEDRPPTTAPAGQGVTFEPGEWSAKPKARARS</sequence>
<feature type="region of interest" description="Disordered" evidence="1">
    <location>
        <begin position="35"/>
        <end position="79"/>
    </location>
</feature>
<comment type="caution">
    <text evidence="2">The sequence shown here is derived from an EMBL/GenBank/DDBJ whole genome shotgun (WGS) entry which is preliminary data.</text>
</comment>
<evidence type="ECO:0000313" key="2">
    <source>
        <dbReference type="EMBL" id="KAJ3053114.1"/>
    </source>
</evidence>
<dbReference type="Proteomes" id="UP001212841">
    <property type="component" value="Unassembled WGS sequence"/>
</dbReference>
<gene>
    <name evidence="2" type="ORF">HK097_005003</name>
</gene>
<accession>A0AAD5X2L9</accession>
<evidence type="ECO:0000256" key="1">
    <source>
        <dbReference type="SAM" id="MobiDB-lite"/>
    </source>
</evidence>
<dbReference type="EMBL" id="JADGJD010000236">
    <property type="protein sequence ID" value="KAJ3053114.1"/>
    <property type="molecule type" value="Genomic_DNA"/>
</dbReference>
<keyword evidence="3" id="KW-1185">Reference proteome</keyword>
<name>A0AAD5X2L9_9FUNG</name>